<gene>
    <name evidence="2" type="ORF">INT45_011703</name>
</gene>
<dbReference type="OrthoDB" id="7464126at2759"/>
<reference evidence="2 3" key="1">
    <citation type="submission" date="2020-12" db="EMBL/GenBank/DDBJ databases">
        <title>Metabolic potential, ecology and presence of endohyphal bacteria is reflected in genomic diversity of Mucoromycotina.</title>
        <authorList>
            <person name="Muszewska A."/>
            <person name="Okrasinska A."/>
            <person name="Steczkiewicz K."/>
            <person name="Drgas O."/>
            <person name="Orlowska M."/>
            <person name="Perlinska-Lenart U."/>
            <person name="Aleksandrzak-Piekarczyk T."/>
            <person name="Szatraj K."/>
            <person name="Zielenkiewicz U."/>
            <person name="Pilsyk S."/>
            <person name="Malc E."/>
            <person name="Mieczkowski P."/>
            <person name="Kruszewska J.S."/>
            <person name="Biernat P."/>
            <person name="Pawlowska J."/>
        </authorList>
    </citation>
    <scope>NUCLEOTIDE SEQUENCE [LARGE SCALE GENOMIC DNA]</scope>
    <source>
        <strain evidence="2 3">CBS 142.35</strain>
    </source>
</reference>
<proteinExistence type="predicted"/>
<feature type="non-terminal residue" evidence="2">
    <location>
        <position position="1"/>
    </location>
</feature>
<dbReference type="EMBL" id="JAEPRB010000020">
    <property type="protein sequence ID" value="KAG2226086.1"/>
    <property type="molecule type" value="Genomic_DNA"/>
</dbReference>
<evidence type="ECO:0000256" key="1">
    <source>
        <dbReference type="SAM" id="MobiDB-lite"/>
    </source>
</evidence>
<comment type="caution">
    <text evidence="2">The sequence shown here is derived from an EMBL/GenBank/DDBJ whole genome shotgun (WGS) entry which is preliminary data.</text>
</comment>
<dbReference type="AlphaFoldDB" id="A0A8H7VKH1"/>
<accession>A0A8H7VKH1</accession>
<name>A0A8H7VKH1_9FUNG</name>
<evidence type="ECO:0000313" key="3">
    <source>
        <dbReference type="Proteomes" id="UP000646827"/>
    </source>
</evidence>
<evidence type="ECO:0000313" key="2">
    <source>
        <dbReference type="EMBL" id="KAG2226086.1"/>
    </source>
</evidence>
<feature type="compositionally biased region" description="Low complexity" evidence="1">
    <location>
        <begin position="153"/>
        <end position="165"/>
    </location>
</feature>
<protein>
    <submittedName>
        <fullName evidence="2">Uncharacterized protein</fullName>
    </submittedName>
</protein>
<sequence length="306" mass="35279">MAHPLLEDIFNEPTLWVNQKKKSKITTILILLPPIDTLPKSPRTFDYLASNVIPIDLNDDNYRQPRPSLSTSLSRITSPRTHVRSGSFSSWGDHSNNKNEFKTMNGKIISTIRNIHNDAIIYNQDDFVSCILLYLGTNTLIIPRDITMTTTKRVNNNNDNSNTKVVNRRNSMERNNTMTTTRHKNTNTMINNKRDKKNSITTNRKEGGISMDDDNNNSNDRDEKQQDDNSANNSSFLLQLFDKASLNISIREFCDMTLIDDNIASIHNRMKEILDTTFTLLDENNNKELNHLLKDIEDEEIYEQLE</sequence>
<organism evidence="2 3">
    <name type="scientific">Circinella minor</name>
    <dbReference type="NCBI Taxonomy" id="1195481"/>
    <lineage>
        <taxon>Eukaryota</taxon>
        <taxon>Fungi</taxon>
        <taxon>Fungi incertae sedis</taxon>
        <taxon>Mucoromycota</taxon>
        <taxon>Mucoromycotina</taxon>
        <taxon>Mucoromycetes</taxon>
        <taxon>Mucorales</taxon>
        <taxon>Lichtheimiaceae</taxon>
        <taxon>Circinella</taxon>
    </lineage>
</organism>
<keyword evidence="3" id="KW-1185">Reference proteome</keyword>
<feature type="region of interest" description="Disordered" evidence="1">
    <location>
        <begin position="153"/>
        <end position="230"/>
    </location>
</feature>
<dbReference type="Proteomes" id="UP000646827">
    <property type="component" value="Unassembled WGS sequence"/>
</dbReference>